<feature type="repeat" description="RCC1" evidence="2">
    <location>
        <begin position="33"/>
        <end position="89"/>
    </location>
</feature>
<protein>
    <recommendedName>
        <fullName evidence="6">Regulator of chromosome condensation 1/beta-lactamase-inhibitor protein II</fullName>
    </recommendedName>
</protein>
<dbReference type="InterPro" id="IPR000408">
    <property type="entry name" value="Reg_chr_condens"/>
</dbReference>
<reference evidence="4" key="1">
    <citation type="submission" date="2016-10" db="EMBL/GenBank/DDBJ databases">
        <authorList>
            <person name="Tanifuji G."/>
            <person name="Kume K."/>
            <person name="Nakayama T."/>
            <person name="Takabayashi S."/>
            <person name="Hashimoto T."/>
        </authorList>
    </citation>
    <scope>NUCLEOTIDE SEQUENCE</scope>
    <source>
        <strain evidence="4">NY0173</strain>
    </source>
</reference>
<dbReference type="PRINTS" id="PR00633">
    <property type="entry name" value="RCCNDNSATION"/>
</dbReference>
<evidence type="ECO:0000256" key="1">
    <source>
        <dbReference type="ARBA" id="ARBA00022737"/>
    </source>
</evidence>
<keyword evidence="1" id="KW-0677">Repeat</keyword>
<dbReference type="PANTHER" id="PTHR22870:SF408">
    <property type="entry name" value="OS09G0560450 PROTEIN"/>
    <property type="match status" value="1"/>
</dbReference>
<dbReference type="OrthoDB" id="10256179at2759"/>
<gene>
    <name evidence="3" type="ORF">KIPB_000192</name>
    <name evidence="4" type="ORF">KIPB_001410</name>
</gene>
<dbReference type="EMBL" id="BDIP01000199">
    <property type="protein sequence ID" value="GIQ80585.1"/>
    <property type="molecule type" value="Genomic_DNA"/>
</dbReference>
<feature type="repeat" description="RCC1" evidence="2">
    <location>
        <begin position="1"/>
        <end position="32"/>
    </location>
</feature>
<name>A0A9K3CQI3_9EUKA</name>
<evidence type="ECO:0000313" key="5">
    <source>
        <dbReference type="Proteomes" id="UP000265618"/>
    </source>
</evidence>
<evidence type="ECO:0008006" key="6">
    <source>
        <dbReference type="Google" id="ProtNLM"/>
    </source>
</evidence>
<dbReference type="Pfam" id="PF00415">
    <property type="entry name" value="RCC1"/>
    <property type="match status" value="1"/>
</dbReference>
<evidence type="ECO:0000313" key="3">
    <source>
        <dbReference type="EMBL" id="GIQ79538.1"/>
    </source>
</evidence>
<dbReference type="EMBL" id="BDIP01000020">
    <property type="protein sequence ID" value="GIQ79538.1"/>
    <property type="molecule type" value="Genomic_DNA"/>
</dbReference>
<dbReference type="Proteomes" id="UP000265618">
    <property type="component" value="Unassembled WGS sequence"/>
</dbReference>
<sequence>MRTSPYEVPFDASIKVAQVAVGDTHTACITSDGSLYTWGTARQGCCADGNLSTHKILTPYKVSHRDGSPVSDAVQIQCSSHLTLVLTSDGTVYSCGGGDFGRLGTGSKDACAWLTKVDPLPKCRSITAGSLYAAAITAAPYSGASSTEEQDLSTNVPSLDTTVGSDETGGDLYMWGCNTSGALGLGHRRHRTRPTRVDMPVGVVDVGCTKGQVHPRHHQGKNLPGSEGQHTLMAGSDGCLYTCGTAHKGMLGNYNMKVFCPSDGDELTPYRVGSRTRDGKNPKYLEGKRVTQVCSAHIHSYLASEDGYMYTFGCGSNGRCGVDAYPHGVHGTKSRLKCYLFSPHRLDSVQDKHAHFICVSRYNSMAIMGPRE</sequence>
<dbReference type="InterPro" id="IPR009091">
    <property type="entry name" value="RCC1/BLIP-II"/>
</dbReference>
<evidence type="ECO:0000256" key="2">
    <source>
        <dbReference type="PROSITE-ProRule" id="PRU00235"/>
    </source>
</evidence>
<feature type="repeat" description="RCC1" evidence="2">
    <location>
        <begin position="170"/>
        <end position="208"/>
    </location>
</feature>
<dbReference type="SUPFAM" id="SSF50985">
    <property type="entry name" value="RCC1/BLIP-II"/>
    <property type="match status" value="2"/>
</dbReference>
<dbReference type="PROSITE" id="PS50012">
    <property type="entry name" value="RCC1_3"/>
    <property type="match status" value="3"/>
</dbReference>
<dbReference type="Gene3D" id="2.130.10.30">
    <property type="entry name" value="Regulator of chromosome condensation 1/beta-lactamase-inhibitor protein II"/>
    <property type="match status" value="2"/>
</dbReference>
<keyword evidence="5" id="KW-1185">Reference proteome</keyword>
<accession>A0A9K3CQI3</accession>
<comment type="caution">
    <text evidence="4">The sequence shown here is derived from an EMBL/GenBank/DDBJ whole genome shotgun (WGS) entry which is preliminary data.</text>
</comment>
<dbReference type="Pfam" id="PF13540">
    <property type="entry name" value="RCC1_2"/>
    <property type="match status" value="2"/>
</dbReference>
<organism evidence="4 5">
    <name type="scientific">Kipferlia bialata</name>
    <dbReference type="NCBI Taxonomy" id="797122"/>
    <lineage>
        <taxon>Eukaryota</taxon>
        <taxon>Metamonada</taxon>
        <taxon>Carpediemonas-like organisms</taxon>
        <taxon>Kipferlia</taxon>
    </lineage>
</organism>
<dbReference type="PANTHER" id="PTHR22870">
    <property type="entry name" value="REGULATOR OF CHROMOSOME CONDENSATION"/>
    <property type="match status" value="1"/>
</dbReference>
<evidence type="ECO:0000313" key="4">
    <source>
        <dbReference type="EMBL" id="GIQ80585.1"/>
    </source>
</evidence>
<proteinExistence type="predicted"/>
<dbReference type="AlphaFoldDB" id="A0A9K3CQI3"/>
<reference evidence="4 5" key="2">
    <citation type="journal article" date="2018" name="PLoS ONE">
        <title>The draft genome of Kipferlia bialata reveals reductive genome evolution in fornicate parasites.</title>
        <authorList>
            <person name="Tanifuji G."/>
            <person name="Takabayashi S."/>
            <person name="Kume K."/>
            <person name="Takagi M."/>
            <person name="Nakayama T."/>
            <person name="Kamikawa R."/>
            <person name="Inagaki Y."/>
            <person name="Hashimoto T."/>
        </authorList>
    </citation>
    <scope>NUCLEOTIDE SEQUENCE [LARGE SCALE GENOMIC DNA]</scope>
    <source>
        <strain evidence="4">NY0173</strain>
    </source>
</reference>
<dbReference type="InterPro" id="IPR051210">
    <property type="entry name" value="Ub_ligase/GEF_domain"/>
</dbReference>